<accession>A0AA87QBT5</accession>
<dbReference type="SUPFAM" id="SSF46689">
    <property type="entry name" value="Homeodomain-like"/>
    <property type="match status" value="2"/>
</dbReference>
<dbReference type="InterPro" id="IPR018060">
    <property type="entry name" value="HTH_AraC"/>
</dbReference>
<proteinExistence type="predicted"/>
<dbReference type="SMART" id="SM00342">
    <property type="entry name" value="HTH_ARAC"/>
    <property type="match status" value="1"/>
</dbReference>
<keyword evidence="1" id="KW-0805">Transcription regulation</keyword>
<dbReference type="InterPro" id="IPR018062">
    <property type="entry name" value="HTH_AraC-typ_CS"/>
</dbReference>
<dbReference type="PANTHER" id="PTHR46796:SF14">
    <property type="entry name" value="TRANSCRIPTIONAL REGULATORY PROTEIN"/>
    <property type="match status" value="1"/>
</dbReference>
<dbReference type="AlphaFoldDB" id="A0AA87QBT5"/>
<dbReference type="EMBL" id="BAYX01000018">
    <property type="protein sequence ID" value="GAJ96230.1"/>
    <property type="molecule type" value="Genomic_DNA"/>
</dbReference>
<dbReference type="PANTHER" id="PTHR46796">
    <property type="entry name" value="HTH-TYPE TRANSCRIPTIONAL ACTIVATOR RHAS-RELATED"/>
    <property type="match status" value="1"/>
</dbReference>
<keyword evidence="3" id="KW-0804">Transcription</keyword>
<evidence type="ECO:0000259" key="4">
    <source>
        <dbReference type="PROSITE" id="PS01124"/>
    </source>
</evidence>
<gene>
    <name evidence="5" type="ORF">RRH01S_18_00730</name>
</gene>
<dbReference type="PROSITE" id="PS01124">
    <property type="entry name" value="HTH_ARAC_FAMILY_2"/>
    <property type="match status" value="1"/>
</dbReference>
<reference evidence="5 6" key="1">
    <citation type="submission" date="2014-05" db="EMBL/GenBank/DDBJ databases">
        <title>Whole genome shotgun sequence of Rhizobium rhizogenes NBRC 13257.</title>
        <authorList>
            <person name="Katano-Makiyama Y."/>
            <person name="Hosoyama A."/>
            <person name="Hashimoto M."/>
            <person name="Hosoyama Y."/>
            <person name="Noguchi M."/>
            <person name="Tsuchikane K."/>
            <person name="Kimura A."/>
            <person name="Ohji S."/>
            <person name="Ichikawa N."/>
            <person name="Yamazoe A."/>
            <person name="Fujita N."/>
        </authorList>
    </citation>
    <scope>NUCLEOTIDE SEQUENCE [LARGE SCALE GENOMIC DNA]</scope>
    <source>
        <strain evidence="5 6">NBRC 13257</strain>
    </source>
</reference>
<evidence type="ECO:0000313" key="5">
    <source>
        <dbReference type="EMBL" id="GAJ96230.1"/>
    </source>
</evidence>
<evidence type="ECO:0000256" key="3">
    <source>
        <dbReference type="ARBA" id="ARBA00023163"/>
    </source>
</evidence>
<dbReference type="InterPro" id="IPR009057">
    <property type="entry name" value="Homeodomain-like_sf"/>
</dbReference>
<evidence type="ECO:0000313" key="6">
    <source>
        <dbReference type="Proteomes" id="UP000026941"/>
    </source>
</evidence>
<dbReference type="GO" id="GO:0003700">
    <property type="term" value="F:DNA-binding transcription factor activity"/>
    <property type="evidence" value="ECO:0007669"/>
    <property type="project" value="InterPro"/>
</dbReference>
<feature type="domain" description="HTH araC/xylS-type" evidence="4">
    <location>
        <begin position="182"/>
        <end position="279"/>
    </location>
</feature>
<evidence type="ECO:0000256" key="1">
    <source>
        <dbReference type="ARBA" id="ARBA00023015"/>
    </source>
</evidence>
<sequence>MLAWGVATMLQDAQSKDYFRLSAPARALRAVLCKNGIDLDCPEAPAFVLGLRGQEPALDRVTLDECVAPAIPFPHGMIALARLILDPHTEADDRETISLYLSRHNFDRIAELSLTPGCATGDTVLENLLSRLTSAIAHPDRTEPLLIDPIGKAFNAHIAQHYGRMPVARSAVIGGLTPWQLRRAHDTINARLDRDVSLAQLASHCGLSTSHFARAFARSTGIPPHRWLMQRRVDRAKELMRKGTPLAEIALMCGFSDQSHLTRVFSQSVGLTPGRWRESQIPAAFDMTSIALGEA</sequence>
<dbReference type="Pfam" id="PF12833">
    <property type="entry name" value="HTH_18"/>
    <property type="match status" value="1"/>
</dbReference>
<dbReference type="GO" id="GO:0043565">
    <property type="term" value="F:sequence-specific DNA binding"/>
    <property type="evidence" value="ECO:0007669"/>
    <property type="project" value="InterPro"/>
</dbReference>
<organism evidence="5 6">
    <name type="scientific">Rhizobium rhizogenes NBRC 13257</name>
    <dbReference type="NCBI Taxonomy" id="1220581"/>
    <lineage>
        <taxon>Bacteria</taxon>
        <taxon>Pseudomonadati</taxon>
        <taxon>Pseudomonadota</taxon>
        <taxon>Alphaproteobacteria</taxon>
        <taxon>Hyphomicrobiales</taxon>
        <taxon>Rhizobiaceae</taxon>
        <taxon>Rhizobium/Agrobacterium group</taxon>
        <taxon>Rhizobium</taxon>
    </lineage>
</organism>
<comment type="caution">
    <text evidence="5">The sequence shown here is derived from an EMBL/GenBank/DDBJ whole genome shotgun (WGS) entry which is preliminary data.</text>
</comment>
<dbReference type="PROSITE" id="PS00041">
    <property type="entry name" value="HTH_ARAC_FAMILY_1"/>
    <property type="match status" value="1"/>
</dbReference>
<dbReference type="InterPro" id="IPR050204">
    <property type="entry name" value="AraC_XylS_family_regulators"/>
</dbReference>
<dbReference type="Gene3D" id="1.10.10.60">
    <property type="entry name" value="Homeodomain-like"/>
    <property type="match status" value="2"/>
</dbReference>
<protein>
    <recommendedName>
        <fullName evidence="4">HTH araC/xylS-type domain-containing protein</fullName>
    </recommendedName>
</protein>
<evidence type="ECO:0000256" key="2">
    <source>
        <dbReference type="ARBA" id="ARBA00023125"/>
    </source>
</evidence>
<name>A0AA87QBT5_RHIRH</name>
<dbReference type="Proteomes" id="UP000026941">
    <property type="component" value="Unassembled WGS sequence"/>
</dbReference>
<keyword evidence="2" id="KW-0238">DNA-binding</keyword>